<name>M5Q1E0_DESAF</name>
<dbReference type="PANTHER" id="PTHR37828">
    <property type="entry name" value="GSR2449 PROTEIN"/>
    <property type="match status" value="1"/>
</dbReference>
<dbReference type="Proteomes" id="UP000011922">
    <property type="component" value="Unassembled WGS sequence"/>
</dbReference>
<organism evidence="3 4">
    <name type="scientific">Desulfocurvibacter africanus PCS</name>
    <dbReference type="NCBI Taxonomy" id="1262666"/>
    <lineage>
        <taxon>Bacteria</taxon>
        <taxon>Pseudomonadati</taxon>
        <taxon>Thermodesulfobacteriota</taxon>
        <taxon>Desulfovibrionia</taxon>
        <taxon>Desulfovibrionales</taxon>
        <taxon>Desulfovibrionaceae</taxon>
        <taxon>Desulfocurvibacter</taxon>
    </lineage>
</organism>
<dbReference type="Pfam" id="PF03795">
    <property type="entry name" value="YCII"/>
    <property type="match status" value="1"/>
</dbReference>
<evidence type="ECO:0000256" key="1">
    <source>
        <dbReference type="ARBA" id="ARBA00007689"/>
    </source>
</evidence>
<evidence type="ECO:0000313" key="3">
    <source>
        <dbReference type="EMBL" id="EMG37491.1"/>
    </source>
</evidence>
<proteinExistence type="inferred from homology"/>
<dbReference type="Gene3D" id="3.30.70.1060">
    <property type="entry name" value="Dimeric alpha+beta barrel"/>
    <property type="match status" value="1"/>
</dbReference>
<dbReference type="AlphaFoldDB" id="M5Q1E0"/>
<evidence type="ECO:0000259" key="2">
    <source>
        <dbReference type="Pfam" id="PF03795"/>
    </source>
</evidence>
<evidence type="ECO:0000313" key="4">
    <source>
        <dbReference type="Proteomes" id="UP000011922"/>
    </source>
</evidence>
<sequence>MFIVSVTYTADLSQIDAHLPAHIEFLKKHFDAGNFLLSGRKQPRTGGIIIAAMHNEQELWSILRQDPFHLHGVAEYALTRFLPTMSREDVAFLKEV</sequence>
<dbReference type="OrthoDB" id="9814407at2"/>
<dbReference type="InterPro" id="IPR011008">
    <property type="entry name" value="Dimeric_a/b-barrel"/>
</dbReference>
<dbReference type="PANTHER" id="PTHR37828:SF1">
    <property type="entry name" value="YCII-RELATED DOMAIN-CONTAINING PROTEIN"/>
    <property type="match status" value="1"/>
</dbReference>
<dbReference type="RefSeq" id="WP_005986277.1">
    <property type="nucleotide sequence ID" value="NZ_AOSV01000018.1"/>
</dbReference>
<dbReference type="EMBL" id="AOSV01000018">
    <property type="protein sequence ID" value="EMG37491.1"/>
    <property type="molecule type" value="Genomic_DNA"/>
</dbReference>
<feature type="domain" description="YCII-related" evidence="2">
    <location>
        <begin position="1"/>
        <end position="81"/>
    </location>
</feature>
<comment type="similarity">
    <text evidence="1">Belongs to the YciI family.</text>
</comment>
<dbReference type="SUPFAM" id="SSF54909">
    <property type="entry name" value="Dimeric alpha+beta barrel"/>
    <property type="match status" value="1"/>
</dbReference>
<comment type="caution">
    <text evidence="3">The sequence shown here is derived from an EMBL/GenBank/DDBJ whole genome shotgun (WGS) entry which is preliminary data.</text>
</comment>
<reference evidence="3 4" key="1">
    <citation type="journal article" date="2013" name="Genome Announc.">
        <title>Draft Genome Sequence for Desulfovibrio africanus Strain PCS.</title>
        <authorList>
            <person name="Brown S.D."/>
            <person name="Utturkar S.M."/>
            <person name="Arkin A.P."/>
            <person name="Deutschbauer A.M."/>
            <person name="Elias D.A."/>
            <person name="Hazen T.C."/>
            <person name="Chakraborty R."/>
        </authorList>
    </citation>
    <scope>NUCLEOTIDE SEQUENCE [LARGE SCALE GENOMIC DNA]</scope>
    <source>
        <strain evidence="3 4">PCS</strain>
    </source>
</reference>
<gene>
    <name evidence="3" type="ORF">PCS_01782</name>
</gene>
<dbReference type="InterPro" id="IPR005545">
    <property type="entry name" value="YCII"/>
</dbReference>
<dbReference type="PATRIC" id="fig|1262666.3.peg.1806"/>
<accession>M5Q1E0</accession>
<protein>
    <recommendedName>
        <fullName evidence="2">YCII-related domain-containing protein</fullName>
    </recommendedName>
</protein>